<sequence length="39" mass="4339">GAVFCAQNGDDGVLWCVWMDDGGDDDLRIISLIIYEHLL</sequence>
<comment type="caution">
    <text evidence="1">The sequence shown here is derived from an EMBL/GenBank/DDBJ whole genome shotgun (WGS) entry which is preliminary data.</text>
</comment>
<keyword evidence="2" id="KW-1185">Reference proteome</keyword>
<name>A0A3M7PS26_BRAPC</name>
<dbReference type="EMBL" id="REGN01009095">
    <property type="protein sequence ID" value="RNA01957.1"/>
    <property type="molecule type" value="Genomic_DNA"/>
</dbReference>
<accession>A0A3M7PS26</accession>
<evidence type="ECO:0000313" key="2">
    <source>
        <dbReference type="Proteomes" id="UP000276133"/>
    </source>
</evidence>
<evidence type="ECO:0000313" key="1">
    <source>
        <dbReference type="EMBL" id="RNA01957.1"/>
    </source>
</evidence>
<dbReference type="AlphaFoldDB" id="A0A3M7PS26"/>
<dbReference type="Proteomes" id="UP000276133">
    <property type="component" value="Unassembled WGS sequence"/>
</dbReference>
<reference evidence="1 2" key="1">
    <citation type="journal article" date="2018" name="Sci. Rep.">
        <title>Genomic signatures of local adaptation to the degree of environmental predictability in rotifers.</title>
        <authorList>
            <person name="Franch-Gras L."/>
            <person name="Hahn C."/>
            <person name="Garcia-Roger E.M."/>
            <person name="Carmona M.J."/>
            <person name="Serra M."/>
            <person name="Gomez A."/>
        </authorList>
    </citation>
    <scope>NUCLEOTIDE SEQUENCE [LARGE SCALE GENOMIC DNA]</scope>
    <source>
        <strain evidence="1">HYR1</strain>
    </source>
</reference>
<proteinExistence type="predicted"/>
<protein>
    <submittedName>
        <fullName evidence="1">Uncharacterized protein</fullName>
    </submittedName>
</protein>
<gene>
    <name evidence="1" type="ORF">BpHYR1_030686</name>
</gene>
<feature type="non-terminal residue" evidence="1">
    <location>
        <position position="1"/>
    </location>
</feature>
<organism evidence="1 2">
    <name type="scientific">Brachionus plicatilis</name>
    <name type="common">Marine rotifer</name>
    <name type="synonym">Brachionus muelleri</name>
    <dbReference type="NCBI Taxonomy" id="10195"/>
    <lineage>
        <taxon>Eukaryota</taxon>
        <taxon>Metazoa</taxon>
        <taxon>Spiralia</taxon>
        <taxon>Gnathifera</taxon>
        <taxon>Rotifera</taxon>
        <taxon>Eurotatoria</taxon>
        <taxon>Monogononta</taxon>
        <taxon>Pseudotrocha</taxon>
        <taxon>Ploima</taxon>
        <taxon>Brachionidae</taxon>
        <taxon>Brachionus</taxon>
    </lineage>
</organism>